<evidence type="ECO:0000313" key="10">
    <source>
        <dbReference type="Proteomes" id="UP001161017"/>
    </source>
</evidence>
<evidence type="ECO:0000256" key="4">
    <source>
        <dbReference type="ARBA" id="ARBA00023136"/>
    </source>
</evidence>
<dbReference type="PANTHER" id="PTHR33048">
    <property type="entry name" value="PTH11-LIKE INTEGRAL MEMBRANE PROTEIN (AFU_ORTHOLOGUE AFUA_5G11245)"/>
    <property type="match status" value="1"/>
</dbReference>
<dbReference type="AlphaFoldDB" id="A0AA43QK44"/>
<keyword evidence="3 7" id="KW-1133">Transmembrane helix</keyword>
<feature type="region of interest" description="Disordered" evidence="6">
    <location>
        <begin position="316"/>
        <end position="356"/>
    </location>
</feature>
<gene>
    <name evidence="9" type="ORF">OHK93_007252</name>
</gene>
<feature type="transmembrane region" description="Helical" evidence="7">
    <location>
        <begin position="249"/>
        <end position="272"/>
    </location>
</feature>
<evidence type="ECO:0000256" key="1">
    <source>
        <dbReference type="ARBA" id="ARBA00004141"/>
    </source>
</evidence>
<feature type="transmembrane region" description="Helical" evidence="7">
    <location>
        <begin position="93"/>
        <end position="118"/>
    </location>
</feature>
<feature type="compositionally biased region" description="Gly residues" evidence="6">
    <location>
        <begin position="391"/>
        <end position="402"/>
    </location>
</feature>
<dbReference type="Pfam" id="PF20684">
    <property type="entry name" value="Fung_rhodopsin"/>
    <property type="match status" value="1"/>
</dbReference>
<dbReference type="Proteomes" id="UP001161017">
    <property type="component" value="Unassembled WGS sequence"/>
</dbReference>
<feature type="transmembrane region" description="Helical" evidence="7">
    <location>
        <begin position="218"/>
        <end position="237"/>
    </location>
</feature>
<feature type="transmembrane region" description="Helical" evidence="7">
    <location>
        <begin position="17"/>
        <end position="39"/>
    </location>
</feature>
<reference evidence="9" key="1">
    <citation type="journal article" date="2023" name="Genome Biol. Evol.">
        <title>First Whole Genome Sequence and Flow Cytometry Genome Size Data for the Lichen-Forming Fungus Ramalina farinacea (Ascomycota).</title>
        <authorList>
            <person name="Llewellyn T."/>
            <person name="Mian S."/>
            <person name="Hill R."/>
            <person name="Leitch I.J."/>
            <person name="Gaya E."/>
        </authorList>
    </citation>
    <scope>NUCLEOTIDE SEQUENCE</scope>
    <source>
        <strain evidence="9">LIQ254RAFAR</strain>
    </source>
</reference>
<accession>A0AA43QK44</accession>
<dbReference type="GO" id="GO:0016020">
    <property type="term" value="C:membrane"/>
    <property type="evidence" value="ECO:0007669"/>
    <property type="project" value="UniProtKB-SubCell"/>
</dbReference>
<feature type="region of interest" description="Disordered" evidence="6">
    <location>
        <begin position="370"/>
        <end position="402"/>
    </location>
</feature>
<dbReference type="PANTHER" id="PTHR33048:SF165">
    <property type="entry name" value="INTEGRAL MEMBRANE PROTEIN"/>
    <property type="match status" value="1"/>
</dbReference>
<comment type="similarity">
    <text evidence="5">Belongs to the SAT4 family.</text>
</comment>
<feature type="compositionally biased region" description="Acidic residues" evidence="6">
    <location>
        <begin position="327"/>
        <end position="336"/>
    </location>
</feature>
<dbReference type="InterPro" id="IPR049326">
    <property type="entry name" value="Rhodopsin_dom_fungi"/>
</dbReference>
<feature type="domain" description="Rhodopsin" evidence="8">
    <location>
        <begin position="35"/>
        <end position="279"/>
    </location>
</feature>
<comment type="caution">
    <text evidence="9">The sequence shown here is derived from an EMBL/GenBank/DDBJ whole genome shotgun (WGS) entry which is preliminary data.</text>
</comment>
<evidence type="ECO:0000256" key="7">
    <source>
        <dbReference type="SAM" id="Phobius"/>
    </source>
</evidence>
<evidence type="ECO:0000256" key="6">
    <source>
        <dbReference type="SAM" id="MobiDB-lite"/>
    </source>
</evidence>
<evidence type="ECO:0000256" key="3">
    <source>
        <dbReference type="ARBA" id="ARBA00022989"/>
    </source>
</evidence>
<sequence length="402" mass="44196">MADHQILDNPYGGRGPLVLGVTWAEASLALVLMAMRTYTNASIVRSFQWDYFWAMLTLVVGLVTQAMITVSVLSGLGNHIDLLFGPQLVKANLWSWIGQIVAVQAIGFGKIAVIAFLLRIQNRAHSMKNTILVWILYFIGFSNVVINIDQMILILLQCDPVPKLWNQELPGTCHHIQRTNNVAYFQGTWAALSDILLAVYPVVFFWSLKISNKIKIGLCLLMAGGLIAAASGIVKTINLKFISAEKDITYFISSLVIWALTECWLVLILGCLPPLRPLFVSVFHQLSTTHSRPKHSGYYYNNNSKGGGIPMYPPNHSQHQHRAGTFLDDDDEGNDAESERKILGPEVRGSDGIGGERGILRTTHVHVASTAKAGTVAEREREREGEDSDGSLGGGRGVAVAY</sequence>
<name>A0AA43QK44_9LECA</name>
<feature type="transmembrane region" description="Helical" evidence="7">
    <location>
        <begin position="51"/>
        <end position="73"/>
    </location>
</feature>
<keyword evidence="4 7" id="KW-0472">Membrane</keyword>
<keyword evidence="10" id="KW-1185">Reference proteome</keyword>
<dbReference type="EMBL" id="JAPUFD010000006">
    <property type="protein sequence ID" value="MDI1487978.1"/>
    <property type="molecule type" value="Genomic_DNA"/>
</dbReference>
<evidence type="ECO:0000259" key="8">
    <source>
        <dbReference type="Pfam" id="PF20684"/>
    </source>
</evidence>
<proteinExistence type="inferred from homology"/>
<dbReference type="InterPro" id="IPR052337">
    <property type="entry name" value="SAT4-like"/>
</dbReference>
<evidence type="ECO:0000313" key="9">
    <source>
        <dbReference type="EMBL" id="MDI1487978.1"/>
    </source>
</evidence>
<feature type="transmembrane region" description="Helical" evidence="7">
    <location>
        <begin position="188"/>
        <end position="206"/>
    </location>
</feature>
<feature type="transmembrane region" description="Helical" evidence="7">
    <location>
        <begin position="130"/>
        <end position="156"/>
    </location>
</feature>
<keyword evidence="2 7" id="KW-0812">Transmembrane</keyword>
<protein>
    <recommendedName>
        <fullName evidence="8">Rhodopsin domain-containing protein</fullName>
    </recommendedName>
</protein>
<comment type="subcellular location">
    <subcellularLocation>
        <location evidence="1">Membrane</location>
        <topology evidence="1">Multi-pass membrane protein</topology>
    </subcellularLocation>
</comment>
<organism evidence="9 10">
    <name type="scientific">Ramalina farinacea</name>
    <dbReference type="NCBI Taxonomy" id="258253"/>
    <lineage>
        <taxon>Eukaryota</taxon>
        <taxon>Fungi</taxon>
        <taxon>Dikarya</taxon>
        <taxon>Ascomycota</taxon>
        <taxon>Pezizomycotina</taxon>
        <taxon>Lecanoromycetes</taxon>
        <taxon>OSLEUM clade</taxon>
        <taxon>Lecanoromycetidae</taxon>
        <taxon>Lecanorales</taxon>
        <taxon>Lecanorineae</taxon>
        <taxon>Ramalinaceae</taxon>
        <taxon>Ramalina</taxon>
    </lineage>
</organism>
<evidence type="ECO:0000256" key="2">
    <source>
        <dbReference type="ARBA" id="ARBA00022692"/>
    </source>
</evidence>
<evidence type="ECO:0000256" key="5">
    <source>
        <dbReference type="ARBA" id="ARBA00038359"/>
    </source>
</evidence>